<feature type="region of interest" description="Disordered" evidence="2">
    <location>
        <begin position="431"/>
        <end position="456"/>
    </location>
</feature>
<dbReference type="Pfam" id="PF17820">
    <property type="entry name" value="PDZ_6"/>
    <property type="match status" value="1"/>
</dbReference>
<evidence type="ECO:0000313" key="5">
    <source>
        <dbReference type="EMBL" id="EAA12923.4"/>
    </source>
</evidence>
<feature type="compositionally biased region" description="Gly residues" evidence="2">
    <location>
        <begin position="923"/>
        <end position="933"/>
    </location>
</feature>
<dbReference type="STRING" id="7165.Q7Q3G7"/>
<feature type="region of interest" description="Disordered" evidence="2">
    <location>
        <begin position="741"/>
        <end position="769"/>
    </location>
</feature>
<feature type="coiled-coil region" evidence="1">
    <location>
        <begin position="2"/>
        <end position="226"/>
    </location>
</feature>
<keyword evidence="1" id="KW-0175">Coiled coil</keyword>
<dbReference type="SMART" id="SM00072">
    <property type="entry name" value="GuKc"/>
    <property type="match status" value="1"/>
</dbReference>
<feature type="region of interest" description="Disordered" evidence="2">
    <location>
        <begin position="872"/>
        <end position="900"/>
    </location>
</feature>
<reference evidence="5" key="2">
    <citation type="submission" date="2002-03" db="EMBL/GenBank/DDBJ databases">
        <authorList>
            <consortium name="The Anopheles Genome Sequencing Consortium"/>
        </authorList>
    </citation>
    <scope>NUCLEOTIDE SEQUENCE</scope>
    <source>
        <strain evidence="5">PEST</strain>
    </source>
</reference>
<feature type="compositionally biased region" description="Polar residues" evidence="2">
    <location>
        <begin position="630"/>
        <end position="641"/>
    </location>
</feature>
<accession>Q7Q3G7</accession>
<reference evidence="5" key="3">
    <citation type="journal article" date="2004" name="Trends Parasitol.">
        <title>The Anopheles gambiae genome: an update.</title>
        <authorList>
            <person name="Mongin E."/>
            <person name="Louis C."/>
            <person name="Holt R.A."/>
            <person name="Birney E."/>
            <person name="Collins F.H."/>
        </authorList>
    </citation>
    <scope>NUCLEOTIDE SEQUENCE</scope>
    <source>
        <strain evidence="5">PEST</strain>
    </source>
</reference>
<feature type="compositionally biased region" description="Gly residues" evidence="2">
    <location>
        <begin position="599"/>
        <end position="626"/>
    </location>
</feature>
<evidence type="ECO:0000259" key="3">
    <source>
        <dbReference type="PROSITE" id="PS50052"/>
    </source>
</evidence>
<name>Q7Q3G7_ANOGA</name>
<dbReference type="InterPro" id="IPR036034">
    <property type="entry name" value="PDZ_sf"/>
</dbReference>
<proteinExistence type="predicted"/>
<dbReference type="VEuPathDB" id="VectorBase:AGAP007865"/>
<feature type="region of interest" description="Disordered" evidence="2">
    <location>
        <begin position="586"/>
        <end position="643"/>
    </location>
</feature>
<feature type="compositionally biased region" description="Polar residues" evidence="2">
    <location>
        <begin position="746"/>
        <end position="769"/>
    </location>
</feature>
<dbReference type="PROSITE" id="PS50052">
    <property type="entry name" value="GUANYLATE_KINASE_2"/>
    <property type="match status" value="1"/>
</dbReference>
<organism evidence="5">
    <name type="scientific">Anopheles gambiae</name>
    <name type="common">African malaria mosquito</name>
    <dbReference type="NCBI Taxonomy" id="7165"/>
    <lineage>
        <taxon>Eukaryota</taxon>
        <taxon>Metazoa</taxon>
        <taxon>Ecdysozoa</taxon>
        <taxon>Arthropoda</taxon>
        <taxon>Hexapoda</taxon>
        <taxon>Insecta</taxon>
        <taxon>Pterygota</taxon>
        <taxon>Neoptera</taxon>
        <taxon>Endopterygota</taxon>
        <taxon>Diptera</taxon>
        <taxon>Nematocera</taxon>
        <taxon>Culicoidea</taxon>
        <taxon>Culicidae</taxon>
        <taxon>Anophelinae</taxon>
        <taxon>Anopheles</taxon>
    </lineage>
</organism>
<gene>
    <name evidence="5" type="ORF">AgaP_AGAP007865</name>
</gene>
<dbReference type="InterPro" id="IPR008145">
    <property type="entry name" value="GK/Ca_channel_bsu"/>
</dbReference>
<protein>
    <submittedName>
        <fullName evidence="5">AGAP007865-PA</fullName>
    </submittedName>
</protein>
<dbReference type="Pfam" id="PF00595">
    <property type="entry name" value="PDZ"/>
    <property type="match status" value="2"/>
</dbReference>
<feature type="compositionally biased region" description="Polar residues" evidence="2">
    <location>
        <begin position="1032"/>
        <end position="1058"/>
    </location>
</feature>
<dbReference type="SMART" id="SM00228">
    <property type="entry name" value="PDZ"/>
    <property type="match status" value="4"/>
</dbReference>
<dbReference type="InterPro" id="IPR053004">
    <property type="entry name" value="MAGUK_Signaling_Regulators"/>
</dbReference>
<feature type="compositionally biased region" description="Polar residues" evidence="2">
    <location>
        <begin position="431"/>
        <end position="442"/>
    </location>
</feature>
<feature type="region of interest" description="Disordered" evidence="2">
    <location>
        <begin position="999"/>
        <end position="1096"/>
    </location>
</feature>
<dbReference type="Gene3D" id="2.30.30.40">
    <property type="entry name" value="SH3 Domains"/>
    <property type="match status" value="1"/>
</dbReference>
<dbReference type="SUPFAM" id="SSF52540">
    <property type="entry name" value="P-loop containing nucleoside triphosphate hydrolases"/>
    <property type="match status" value="1"/>
</dbReference>
<comment type="caution">
    <text evidence="5">The sequence shown here is derived from an EMBL/GenBank/DDBJ whole genome shotgun (WGS) entry which is preliminary data.</text>
</comment>
<evidence type="ECO:0000256" key="2">
    <source>
        <dbReference type="SAM" id="MobiDB-lite"/>
    </source>
</evidence>
<reference evidence="5" key="4">
    <citation type="journal article" date="2007" name="Genome Biol.">
        <title>Update of the Anopheles gambiae PEST genome assembly.</title>
        <authorList>
            <person name="Sharakhova M.V."/>
            <person name="Hammond M.P."/>
            <person name="Lobo N.F."/>
            <person name="Krzywinski J."/>
            <person name="Unger M.F."/>
            <person name="Hillenmeyer M.E."/>
            <person name="Bruggner R.V."/>
            <person name="Birney E."/>
            <person name="Collins F.H."/>
        </authorList>
    </citation>
    <scope>NUCLEOTIDE SEQUENCE</scope>
    <source>
        <strain evidence="5">PEST</strain>
    </source>
</reference>
<dbReference type="PANTHER" id="PTHR46360:SF1">
    <property type="entry name" value="DISKS LARGE HOMOLOG 5"/>
    <property type="match status" value="1"/>
</dbReference>
<feature type="region of interest" description="Disordered" evidence="2">
    <location>
        <begin position="1246"/>
        <end position="1280"/>
    </location>
</feature>
<feature type="domain" description="PDZ" evidence="4">
    <location>
        <begin position="227"/>
        <end position="323"/>
    </location>
</feature>
<dbReference type="SUPFAM" id="SSF50156">
    <property type="entry name" value="PDZ domain-like"/>
    <property type="match status" value="4"/>
</dbReference>
<feature type="domain" description="PDZ" evidence="4">
    <location>
        <begin position="1105"/>
        <end position="1185"/>
    </location>
</feature>
<dbReference type="HOGENOM" id="CLU_002448_1_0_1"/>
<feature type="region of interest" description="Disordered" evidence="2">
    <location>
        <begin position="495"/>
        <end position="531"/>
    </location>
</feature>
<dbReference type="InterPro" id="IPR001478">
    <property type="entry name" value="PDZ"/>
</dbReference>
<dbReference type="PhylomeDB" id="Q7Q3G7"/>
<feature type="compositionally biased region" description="Low complexity" evidence="2">
    <location>
        <begin position="443"/>
        <end position="456"/>
    </location>
</feature>
<dbReference type="eggNOG" id="KOG0708">
    <property type="taxonomic scope" value="Eukaryota"/>
</dbReference>
<feature type="domain" description="Guanylate kinase-like" evidence="3">
    <location>
        <begin position="1524"/>
        <end position="1692"/>
    </location>
</feature>
<sequence>EYSGLKQKYDTLRHRYEEMTKDPSHYIKVCEELKKERNKYKELLKATELELETVLSERGSVLKENQKLYDKNEALEREVQGKVKECGALKEKIELLKTRQEYQQLSNESSWSKELSDSKDKFSIVSENLESANQEIERLKKALDKAKAEIAKAVHDTEVAKQRRDWAISEREKIVQERDSVRNLCDEIRKERDTATSKLLAAIRDKDDAHKKIELLTDQLEQYDVEMVEIDTSPLLSNSSDWGLTISGDLDHSYGSDHSNTKNLCGPYVAAVEHDSIFAGKLKPNDIICQINNHDCSTFSRRMIYRTIRNSVPQCIITVKRPTKRLLPVQIPFTSTNRNHGLCLELGLYIAKLEPNSIAAKDGRLAVGDRILSINNKPMESIKNINDVHAYINDMRNSSLNLIVIKEMPESHPSYASFYQPRLKHIRNTTSCTQTDNSLTPNSVAASTPSSTKSASKLTEFIQKIKDKMAISNHSKEAGGPGGSQEHDAIAALDSVLDSDEQSRDGKRSKRRSKNDPHHQSEVPRGTWPRVNMAMHINETHPGTIVQKKKIRPQLTIPRGGGDLDNNNYFAAVLNEAHTIPTTFQPNTVPGGSLSPGGITSGGGGGGASATGPGGNGGIVGSGPSSGQGTLPSSSKRNSNPVMPMDLNRLLAAKYGEATAGMAGGPITGGVPTGVPTMGKSNTIVPFPRSSTYDDRHHDGGGLNLNKHRFSLNFPPTSKQQMQQQQQQLMLAPHQQQNSLDFIPIPTSSSQKSNHSIDSASAPHSLSKSPPTYYSGTAAASLGIPTSKTTEFFMTSKITKSLSKYSSDNESIDTETLSLGGGMGGMHGTGTPMSGMSANMGATGGGGGNQGIAGAMVGPGNTNTLPLTHMRKHLMGNSGSGGGGGSSSNRSGSTVHPAATAGYGATIFPGSYPHPFMRNHHQPGGGQSGGGGASASIANDALLSYPAAASGGGGGGGTGPAAMGHHSHGASMDYSAYRYSQIQSSKEDVPISGYTGGYEGGTFPRNKSHLTSNSNHHHHHHHHHHQGGFRIPSNQSVTSRGSGIKISNGSIDCSSSERASPIPTFEVQVLKPGHAPPGGGGPGSNKRSSLQDYGHSKPNVGELRLVQIDKSEMSLGIKIFCRRNGGGVFVSNVGENSLASKVGLHIGDQLLEVCGINLRKATYELAAHVLRQCGNSITMLVLYNPVVYSNLTTSEDNVARSGSPTPQNSPRSMGRSLISAVNTTAVNAMTGTMTAPKTSSLVKAQEFSDSLEHQTQLHDDEEDGSVAVGSSGVGGGQSNMYKEQPREIYIETRKTSNLGITLVGGNAYGIFVHGVQKDSIADQAGLLVGDQILEFNGTDMRRSTAEHAALEIAKPADHVKVLVLYNIQKFNQIKDKPGDALYIRVGFDRNCDQGDSELSFTKDEVLFVDNTMFGGIPGKWRAWKLDEYGHKRQCGIIPNKLKVEEELRLLGDPGDVDTTARRGSTSARRSFFKRIKPQRSSSRDSKELASFSNTHLSLYLDSGSLSDDGLSSYQRVERLEYTYRPVIILGPLYEFVIDKLCVDFPEDFAVLQESQKKCTKDEMELAIQNNTIADYKMRSNGIFEYTSMQAVRDNKVEYGQCHCILNVGMAAVERLQRAQIYPIVLLLRFKSAKQIKEIKDSRYSTDKISAKAAKEMYEHTLKLESEYRQFISGVISGVNITHMCTQIKAAVDCEQKKILWVSIPSPL</sequence>
<feature type="domain" description="PDZ" evidence="4">
    <location>
        <begin position="1287"/>
        <end position="1367"/>
    </location>
</feature>
<dbReference type="EMBL" id="AAAB01008964">
    <property type="protein sequence ID" value="EAA12923.4"/>
    <property type="molecule type" value="Genomic_DNA"/>
</dbReference>
<dbReference type="Gene3D" id="3.40.50.300">
    <property type="entry name" value="P-loop containing nucleotide triphosphate hydrolases"/>
    <property type="match status" value="1"/>
</dbReference>
<dbReference type="InterPro" id="IPR041489">
    <property type="entry name" value="PDZ_6"/>
</dbReference>
<dbReference type="InterPro" id="IPR008144">
    <property type="entry name" value="Guanylate_kin-like_dom"/>
</dbReference>
<feature type="compositionally biased region" description="Basic residues" evidence="2">
    <location>
        <begin position="1015"/>
        <end position="1027"/>
    </location>
</feature>
<dbReference type="Pfam" id="PF00625">
    <property type="entry name" value="Guanylate_kin"/>
    <property type="match status" value="1"/>
</dbReference>
<evidence type="ECO:0000259" key="4">
    <source>
        <dbReference type="PROSITE" id="PS50106"/>
    </source>
</evidence>
<evidence type="ECO:0000256" key="1">
    <source>
        <dbReference type="SAM" id="Coils"/>
    </source>
</evidence>
<dbReference type="CDD" id="cd11860">
    <property type="entry name" value="SH3_DLG5"/>
    <property type="match status" value="1"/>
</dbReference>
<feature type="non-terminal residue" evidence="5">
    <location>
        <position position="1"/>
    </location>
</feature>
<dbReference type="CDD" id="cd00136">
    <property type="entry name" value="PDZ_canonical"/>
    <property type="match status" value="1"/>
</dbReference>
<reference evidence="5" key="5">
    <citation type="submission" date="2011-05" db="EMBL/GenBank/DDBJ databases">
        <authorList>
            <consortium name="VectorBase"/>
        </authorList>
    </citation>
    <scope>NUCLEOTIDE SEQUENCE</scope>
    <source>
        <strain evidence="5">PEST</strain>
    </source>
</reference>
<dbReference type="VEuPathDB" id="VectorBase:AGAMI1_010230"/>
<dbReference type="PaxDb" id="7165-AGAP007865-PA"/>
<dbReference type="PROSITE" id="PS50106">
    <property type="entry name" value="PDZ"/>
    <property type="match status" value="4"/>
</dbReference>
<dbReference type="InterPro" id="IPR027417">
    <property type="entry name" value="P-loop_NTPase"/>
</dbReference>
<feature type="domain" description="PDZ" evidence="4">
    <location>
        <begin position="328"/>
        <end position="382"/>
    </location>
</feature>
<dbReference type="InterPro" id="IPR035537">
    <property type="entry name" value="DLG5_SH3"/>
</dbReference>
<reference evidence="5" key="1">
    <citation type="journal article" date="2002" name="Science">
        <title>The genome sequence of the malaria mosquito Anopheles gambiae.</title>
        <authorList>
            <person name="Holt R.A."/>
            <person name="Subramanian G.M."/>
            <person name="Halpern A."/>
            <person name="Sutton G.G."/>
            <person name="Charlab R."/>
            <person name="Nusskern D.R."/>
            <person name="Wincker P."/>
            <person name="Clark A.G."/>
            <person name="Ribeiro J.M."/>
            <person name="Wides R."/>
            <person name="Salzberg S.L."/>
            <person name="Loftus B."/>
            <person name="Yandell M."/>
            <person name="Majoros W.H."/>
            <person name="Rusch D.B."/>
            <person name="Lai Z."/>
            <person name="Kraft C.L."/>
            <person name="Abril J.F."/>
            <person name="Anthouard V."/>
            <person name="Arensburger P."/>
            <person name="Atkinson P.W."/>
            <person name="Baden H."/>
            <person name="de Berardinis V."/>
            <person name="Baldwin D."/>
            <person name="Benes V."/>
            <person name="Biedler J."/>
            <person name="Blass C."/>
            <person name="Bolanos R."/>
            <person name="Boscus D."/>
            <person name="Barnstead M."/>
            <person name="Cai S."/>
            <person name="Center A."/>
            <person name="Chaturverdi K."/>
            <person name="Christophides G.K."/>
            <person name="Chrystal M.A."/>
            <person name="Clamp M."/>
            <person name="Cravchik A."/>
            <person name="Curwen V."/>
            <person name="Dana A."/>
            <person name="Delcher A."/>
            <person name="Dew I."/>
            <person name="Evans C.A."/>
            <person name="Flanigan M."/>
            <person name="Grundschober-Freimoser A."/>
            <person name="Friedli L."/>
            <person name="Gu Z."/>
            <person name="Guan P."/>
            <person name="Guigo R."/>
            <person name="Hillenmeyer M.E."/>
            <person name="Hladun S.L."/>
            <person name="Hogan J.R."/>
            <person name="Hong Y.S."/>
            <person name="Hoover J."/>
            <person name="Jaillon O."/>
            <person name="Ke Z."/>
            <person name="Kodira C."/>
            <person name="Kokoza E."/>
            <person name="Koutsos A."/>
            <person name="Letunic I."/>
            <person name="Levitsky A."/>
            <person name="Liang Y."/>
            <person name="Lin J.J."/>
            <person name="Lobo N.F."/>
            <person name="Lopez J.R."/>
            <person name="Malek J.A."/>
            <person name="McIntosh T.C."/>
            <person name="Meister S."/>
            <person name="Miller J."/>
            <person name="Mobarry C."/>
            <person name="Mongin E."/>
            <person name="Murphy S.D."/>
            <person name="O'Brochta D.A."/>
            <person name="Pfannkoch C."/>
            <person name="Qi R."/>
            <person name="Regier M.A."/>
            <person name="Remington K."/>
            <person name="Shao H."/>
            <person name="Sharakhova M.V."/>
            <person name="Sitter C.D."/>
            <person name="Shetty J."/>
            <person name="Smith T.J."/>
            <person name="Strong R."/>
            <person name="Sun J."/>
            <person name="Thomasova D."/>
            <person name="Ton L.Q."/>
            <person name="Topalis P."/>
            <person name="Tu Z."/>
            <person name="Unger M.F."/>
            <person name="Walenz B."/>
            <person name="Wang A."/>
            <person name="Wang J."/>
            <person name="Wang M."/>
            <person name="Wang X."/>
            <person name="Woodford K.J."/>
            <person name="Wortman J.R."/>
            <person name="Wu M."/>
            <person name="Yao A."/>
            <person name="Zdobnov E.M."/>
            <person name="Zhang H."/>
            <person name="Zhao Q."/>
            <person name="Zhao S."/>
            <person name="Zhu S.C."/>
            <person name="Zhimulev I."/>
            <person name="Coluzzi M."/>
            <person name="della Torre A."/>
            <person name="Roth C.W."/>
            <person name="Louis C."/>
            <person name="Kalush F."/>
            <person name="Mural R.J."/>
            <person name="Myers E.W."/>
            <person name="Adams M.D."/>
            <person name="Smith H.O."/>
            <person name="Broder S."/>
            <person name="Gardner M.J."/>
            <person name="Fraser C.M."/>
            <person name="Birney E."/>
            <person name="Bork P."/>
            <person name="Brey P.T."/>
            <person name="Venter J.C."/>
            <person name="Weissenbach J."/>
            <person name="Kafatos F.C."/>
            <person name="Collins F.H."/>
            <person name="Hoffman S.L."/>
        </authorList>
    </citation>
    <scope>NUCLEOTIDE SEQUENCE [LARGE SCALE GENOMIC DNA]</scope>
    <source>
        <strain evidence="5">PEST</strain>
    </source>
</reference>
<dbReference type="Gene3D" id="2.30.42.10">
    <property type="match status" value="4"/>
</dbReference>
<feature type="region of interest" description="Disordered" evidence="2">
    <location>
        <begin position="913"/>
        <end position="935"/>
    </location>
</feature>
<dbReference type="PANTHER" id="PTHR46360">
    <property type="entry name" value="DISKS LARGE HOMOLOG 5"/>
    <property type="match status" value="1"/>
</dbReference>
<dbReference type="eggNOG" id="KOG3528">
    <property type="taxonomic scope" value="Eukaryota"/>
</dbReference>